<name>A0A538TXU1_UNCEI</name>
<proteinExistence type="predicted"/>
<reference evidence="2 3" key="1">
    <citation type="journal article" date="2019" name="Nat. Microbiol.">
        <title>Mediterranean grassland soil C-N compound turnover is dependent on rainfall and depth, and is mediated by genomically divergent microorganisms.</title>
        <authorList>
            <person name="Diamond S."/>
            <person name="Andeer P.F."/>
            <person name="Li Z."/>
            <person name="Crits-Christoph A."/>
            <person name="Burstein D."/>
            <person name="Anantharaman K."/>
            <person name="Lane K.R."/>
            <person name="Thomas B.C."/>
            <person name="Pan C."/>
            <person name="Northen T.R."/>
            <person name="Banfield J.F."/>
        </authorList>
    </citation>
    <scope>NUCLEOTIDE SEQUENCE [LARGE SCALE GENOMIC DNA]</scope>
    <source>
        <strain evidence="2">WS_8</strain>
    </source>
</reference>
<keyword evidence="2" id="KW-0560">Oxidoreductase</keyword>
<dbReference type="Proteomes" id="UP000316609">
    <property type="component" value="Unassembled WGS sequence"/>
</dbReference>
<protein>
    <submittedName>
        <fullName evidence="2">Antibiotic biosynthesis monooxygenase</fullName>
    </submittedName>
</protein>
<dbReference type="PANTHER" id="PTHR33336:SF1">
    <property type="entry name" value="(4S)-4-HYDROXY-5-PHOSPHONOOXYPENTANE-2,3-DIONE ISOMERASE"/>
    <property type="match status" value="1"/>
</dbReference>
<gene>
    <name evidence="2" type="ORF">E6K78_01100</name>
</gene>
<dbReference type="Pfam" id="PF03992">
    <property type="entry name" value="ABM"/>
    <property type="match status" value="1"/>
</dbReference>
<dbReference type="PANTHER" id="PTHR33336">
    <property type="entry name" value="QUINOL MONOOXYGENASE YGIN-RELATED"/>
    <property type="match status" value="1"/>
</dbReference>
<keyword evidence="2" id="KW-0503">Monooxygenase</keyword>
<evidence type="ECO:0000313" key="2">
    <source>
        <dbReference type="EMBL" id="TMQ68466.1"/>
    </source>
</evidence>
<evidence type="ECO:0000259" key="1">
    <source>
        <dbReference type="PROSITE" id="PS51725"/>
    </source>
</evidence>
<organism evidence="2 3">
    <name type="scientific">Eiseniibacteriota bacterium</name>
    <dbReference type="NCBI Taxonomy" id="2212470"/>
    <lineage>
        <taxon>Bacteria</taxon>
        <taxon>Candidatus Eiseniibacteriota</taxon>
    </lineage>
</organism>
<dbReference type="SUPFAM" id="SSF54909">
    <property type="entry name" value="Dimeric alpha+beta barrel"/>
    <property type="match status" value="1"/>
</dbReference>
<evidence type="ECO:0000313" key="3">
    <source>
        <dbReference type="Proteomes" id="UP000316609"/>
    </source>
</evidence>
<accession>A0A538TXU1</accession>
<sequence>MHVTLVHVHVKPESLEAFVAATRRNHEGSLREPGNLRFDVLQSEDEPSRFVLVEIFRDAEAAVAHKQTPHYLAWRDEVAAWMAAPREGKRYRMLAPLAARP</sequence>
<dbReference type="InterPro" id="IPR011008">
    <property type="entry name" value="Dimeric_a/b-barrel"/>
</dbReference>
<dbReference type="InterPro" id="IPR050744">
    <property type="entry name" value="AI-2_Isomerase_LsrG"/>
</dbReference>
<dbReference type="EMBL" id="VBOY01000008">
    <property type="protein sequence ID" value="TMQ68466.1"/>
    <property type="molecule type" value="Genomic_DNA"/>
</dbReference>
<dbReference type="GO" id="GO:0004497">
    <property type="term" value="F:monooxygenase activity"/>
    <property type="evidence" value="ECO:0007669"/>
    <property type="project" value="UniProtKB-KW"/>
</dbReference>
<comment type="caution">
    <text evidence="2">The sequence shown here is derived from an EMBL/GenBank/DDBJ whole genome shotgun (WGS) entry which is preliminary data.</text>
</comment>
<dbReference type="GO" id="GO:0005829">
    <property type="term" value="C:cytosol"/>
    <property type="evidence" value="ECO:0007669"/>
    <property type="project" value="TreeGrafter"/>
</dbReference>
<dbReference type="PROSITE" id="PS51725">
    <property type="entry name" value="ABM"/>
    <property type="match status" value="1"/>
</dbReference>
<dbReference type="InterPro" id="IPR007138">
    <property type="entry name" value="ABM_dom"/>
</dbReference>
<feature type="domain" description="ABM" evidence="1">
    <location>
        <begin position="2"/>
        <end position="93"/>
    </location>
</feature>
<dbReference type="Gene3D" id="3.30.70.100">
    <property type="match status" value="1"/>
</dbReference>
<dbReference type="AlphaFoldDB" id="A0A538TXU1"/>